<keyword evidence="2" id="KW-1133">Transmembrane helix</keyword>
<evidence type="ECO:0000256" key="1">
    <source>
        <dbReference type="SAM" id="MobiDB-lite"/>
    </source>
</evidence>
<keyword evidence="2" id="KW-0812">Transmembrane</keyword>
<dbReference type="AlphaFoldDB" id="A0A418W0W6"/>
<accession>A0A418W0W6</accession>
<proteinExistence type="predicted"/>
<feature type="transmembrane region" description="Helical" evidence="2">
    <location>
        <begin position="65"/>
        <end position="84"/>
    </location>
</feature>
<dbReference type="Pfam" id="PF11306">
    <property type="entry name" value="DUF3108"/>
    <property type="match status" value="1"/>
</dbReference>
<protein>
    <submittedName>
        <fullName evidence="3">DUF3108 domain-containing protein</fullName>
    </submittedName>
</protein>
<sequence length="339" mass="36209">MPEFSVHRSRLSPGGSGVSPVVVGAAAAVGGFLRRSLIAVKQEIHSVRKENRTAKRQASARPRALRFWLTLCAALALPAPGVAAPVTASYRVYVGGIAVLDAAILLDLTDHAYRIDLTAQNGGFLAKILPWKTLSRSNGAIQMDRLIPAQHSQSSVFREKPRSVALTYSADGGVVATVTPPPEEDDRPPVPEALRRATYDPLSAGLLLLLAAGRGETCARVVPVYDGRRRYDMRFDNGGTRPLAPSRYSMFSGPAQECRASIIPIAGQAKQSSGPSFWRREEDSTPRPPGGPPTDVWLAPILPDAPPLPVRLETDSAFGAVVIHLIGVARAGEPTRAIP</sequence>
<feature type="transmembrane region" description="Helical" evidence="2">
    <location>
        <begin position="12"/>
        <end position="33"/>
    </location>
</feature>
<reference evidence="3 4" key="1">
    <citation type="submission" date="2018-09" db="EMBL/GenBank/DDBJ databases">
        <authorList>
            <person name="Zhu H."/>
        </authorList>
    </citation>
    <scope>NUCLEOTIDE SEQUENCE [LARGE SCALE GENOMIC DNA]</scope>
    <source>
        <strain evidence="3 4">K2W22B-5</strain>
    </source>
</reference>
<evidence type="ECO:0000313" key="3">
    <source>
        <dbReference type="EMBL" id="RJF83645.1"/>
    </source>
</evidence>
<dbReference type="EMBL" id="QYUL01000001">
    <property type="protein sequence ID" value="RJF83645.1"/>
    <property type="molecule type" value="Genomic_DNA"/>
</dbReference>
<comment type="caution">
    <text evidence="3">The sequence shown here is derived from an EMBL/GenBank/DDBJ whole genome shotgun (WGS) entry which is preliminary data.</text>
</comment>
<feature type="region of interest" description="Disordered" evidence="1">
    <location>
        <begin position="267"/>
        <end position="295"/>
    </location>
</feature>
<name>A0A418W0W6_9PROT</name>
<keyword evidence="2" id="KW-0472">Membrane</keyword>
<keyword evidence="4" id="KW-1185">Reference proteome</keyword>
<organism evidence="3 4">
    <name type="scientific">Azospirillum cavernae</name>
    <dbReference type="NCBI Taxonomy" id="2320860"/>
    <lineage>
        <taxon>Bacteria</taxon>
        <taxon>Pseudomonadati</taxon>
        <taxon>Pseudomonadota</taxon>
        <taxon>Alphaproteobacteria</taxon>
        <taxon>Rhodospirillales</taxon>
        <taxon>Azospirillaceae</taxon>
        <taxon>Azospirillum</taxon>
    </lineage>
</organism>
<evidence type="ECO:0000313" key="4">
    <source>
        <dbReference type="Proteomes" id="UP000283458"/>
    </source>
</evidence>
<gene>
    <name evidence="3" type="ORF">D3877_03070</name>
</gene>
<evidence type="ECO:0000256" key="2">
    <source>
        <dbReference type="SAM" id="Phobius"/>
    </source>
</evidence>
<dbReference type="Proteomes" id="UP000283458">
    <property type="component" value="Unassembled WGS sequence"/>
</dbReference>
<dbReference type="InterPro" id="IPR021457">
    <property type="entry name" value="DUF3108"/>
</dbReference>